<evidence type="ECO:0000256" key="1">
    <source>
        <dbReference type="SAM" id="Phobius"/>
    </source>
</evidence>
<accession>A0ABX0GMY3</accession>
<dbReference type="EMBL" id="PUJU01000059">
    <property type="protein sequence ID" value="NHB89877.1"/>
    <property type="molecule type" value="Genomic_DNA"/>
</dbReference>
<evidence type="ECO:0000313" key="3">
    <source>
        <dbReference type="Proteomes" id="UP000697802"/>
    </source>
</evidence>
<name>A0ABX0GMY3_9GAMM</name>
<organism evidence="2 3">
    <name type="scientific">Photorhabdus tasmaniensis</name>
    <dbReference type="NCBI Taxonomy" id="1004159"/>
    <lineage>
        <taxon>Bacteria</taxon>
        <taxon>Pseudomonadati</taxon>
        <taxon>Pseudomonadota</taxon>
        <taxon>Gammaproteobacteria</taxon>
        <taxon>Enterobacterales</taxon>
        <taxon>Morganellaceae</taxon>
        <taxon>Photorhabdus</taxon>
    </lineage>
</organism>
<keyword evidence="3" id="KW-1185">Reference proteome</keyword>
<protein>
    <submittedName>
        <fullName evidence="2">Uncharacterized protein</fullName>
    </submittedName>
</protein>
<keyword evidence="1" id="KW-1133">Transmembrane helix</keyword>
<gene>
    <name evidence="2" type="ORF">C5471_20080</name>
</gene>
<evidence type="ECO:0000313" key="2">
    <source>
        <dbReference type="EMBL" id="NHB89877.1"/>
    </source>
</evidence>
<proteinExistence type="predicted"/>
<feature type="transmembrane region" description="Helical" evidence="1">
    <location>
        <begin position="6"/>
        <end position="28"/>
    </location>
</feature>
<keyword evidence="1" id="KW-0472">Membrane</keyword>
<sequence>MKLNKIIMATILISVIVSGSIIDIPYFINFNTFDQTMNLRKTSNLALKGEGKQILKNSKIRLENCSLEPVVQRLLSRVTLKVLLALPRITNKPDKSPKPCQREKLHMFRLMVSFIF</sequence>
<reference evidence="2 3" key="1">
    <citation type="submission" date="2018-02" db="EMBL/GenBank/DDBJ databases">
        <authorList>
            <person name="Machado R.A."/>
        </authorList>
    </citation>
    <scope>NUCLEOTIDE SEQUENCE [LARGE SCALE GENOMIC DNA]</scope>
    <source>
        <strain evidence="2 3">T327</strain>
    </source>
</reference>
<keyword evidence="1" id="KW-0812">Transmembrane</keyword>
<dbReference type="Proteomes" id="UP000697802">
    <property type="component" value="Unassembled WGS sequence"/>
</dbReference>
<comment type="caution">
    <text evidence="2">The sequence shown here is derived from an EMBL/GenBank/DDBJ whole genome shotgun (WGS) entry which is preliminary data.</text>
</comment>